<gene>
    <name evidence="3" type="ORF">RM540_13895</name>
</gene>
<accession>A0ABU3BU78</accession>
<dbReference type="Proteomes" id="UP001267426">
    <property type="component" value="Unassembled WGS sequence"/>
</dbReference>
<dbReference type="Gene3D" id="1.20.120.330">
    <property type="entry name" value="Nucleotidyltransferases domain 2"/>
    <property type="match status" value="1"/>
</dbReference>
<name>A0ABU3BU78_9BACT</name>
<evidence type="ECO:0000256" key="1">
    <source>
        <dbReference type="ARBA" id="ARBA00038248"/>
    </source>
</evidence>
<evidence type="ECO:0000313" key="3">
    <source>
        <dbReference type="EMBL" id="MDT0632847.1"/>
    </source>
</evidence>
<dbReference type="Pfam" id="PF05168">
    <property type="entry name" value="HEPN"/>
    <property type="match status" value="1"/>
</dbReference>
<dbReference type="InterPro" id="IPR052226">
    <property type="entry name" value="UPF0332_toxin"/>
</dbReference>
<dbReference type="RefSeq" id="WP_311665148.1">
    <property type="nucleotide sequence ID" value="NZ_JAVRHT010000040.1"/>
</dbReference>
<dbReference type="PANTHER" id="PTHR36565:SF1">
    <property type="entry name" value="UPF0332 PROTEIN TM_1000"/>
    <property type="match status" value="1"/>
</dbReference>
<evidence type="ECO:0000259" key="2">
    <source>
        <dbReference type="Pfam" id="PF05168"/>
    </source>
</evidence>
<comment type="similarity">
    <text evidence="1">Belongs to the UPF0332 family.</text>
</comment>
<organism evidence="3 4">
    <name type="scientific">Rubrivirga litoralis</name>
    <dbReference type="NCBI Taxonomy" id="3075598"/>
    <lineage>
        <taxon>Bacteria</taxon>
        <taxon>Pseudomonadati</taxon>
        <taxon>Rhodothermota</taxon>
        <taxon>Rhodothermia</taxon>
        <taxon>Rhodothermales</taxon>
        <taxon>Rubricoccaceae</taxon>
        <taxon>Rubrivirga</taxon>
    </lineage>
</organism>
<proteinExistence type="inferred from homology"/>
<comment type="caution">
    <text evidence="3">The sequence shown here is derived from an EMBL/GenBank/DDBJ whole genome shotgun (WGS) entry which is preliminary data.</text>
</comment>
<feature type="domain" description="HEPN" evidence="2">
    <location>
        <begin position="7"/>
        <end position="119"/>
    </location>
</feature>
<dbReference type="PANTHER" id="PTHR36565">
    <property type="entry name" value="UPF0332 PROTEIN TM_1000"/>
    <property type="match status" value="1"/>
</dbReference>
<dbReference type="EMBL" id="JAVRHT010000040">
    <property type="protein sequence ID" value="MDT0632847.1"/>
    <property type="molecule type" value="Genomic_DNA"/>
</dbReference>
<reference evidence="3 4" key="1">
    <citation type="submission" date="2023-09" db="EMBL/GenBank/DDBJ databases">
        <authorList>
            <person name="Rey-Velasco X."/>
        </authorList>
    </citation>
    <scope>NUCLEOTIDE SEQUENCE [LARGE SCALE GENOMIC DNA]</scope>
    <source>
        <strain evidence="3 4">F394</strain>
    </source>
</reference>
<evidence type="ECO:0000313" key="4">
    <source>
        <dbReference type="Proteomes" id="UP001267426"/>
    </source>
</evidence>
<keyword evidence="4" id="KW-1185">Reference proteome</keyword>
<sequence length="126" mass="13582">MTGSVPDLLALAHDDLVVARRDRDGGFSRHAASRAYYAVFHAAVAALAARGERPKTHAGVRTRFGALFVQGGPFEKRHSRTLDELARLRNDADYHVGREVGADAAREAVADAEAFVADVAAWVEAQ</sequence>
<dbReference type="InterPro" id="IPR007842">
    <property type="entry name" value="HEPN_dom"/>
</dbReference>
<protein>
    <submittedName>
        <fullName evidence="3">HEPN domain-containing protein</fullName>
    </submittedName>
</protein>